<evidence type="ECO:0000256" key="8">
    <source>
        <dbReference type="SAM" id="MobiDB-lite"/>
    </source>
</evidence>
<evidence type="ECO:0000256" key="7">
    <source>
        <dbReference type="RuleBase" id="RU000682"/>
    </source>
</evidence>
<dbReference type="Gene3D" id="1.10.10.60">
    <property type="entry name" value="Homeodomain-like"/>
    <property type="match status" value="1"/>
</dbReference>
<feature type="compositionally biased region" description="Basic and acidic residues" evidence="8">
    <location>
        <begin position="140"/>
        <end position="153"/>
    </location>
</feature>
<keyword evidence="4 6" id="KW-0371">Homeobox</keyword>
<dbReference type="SUPFAM" id="SSF46689">
    <property type="entry name" value="Homeodomain-like"/>
    <property type="match status" value="1"/>
</dbReference>
<evidence type="ECO:0000256" key="5">
    <source>
        <dbReference type="ARBA" id="ARBA00023242"/>
    </source>
</evidence>
<reference evidence="12" key="1">
    <citation type="submission" date="2025-08" db="UniProtKB">
        <authorList>
            <consortium name="RefSeq"/>
        </authorList>
    </citation>
    <scope>IDENTIFICATION</scope>
</reference>
<dbReference type="PROSITE" id="PS00027">
    <property type="entry name" value="HOMEOBOX_1"/>
    <property type="match status" value="1"/>
</dbReference>
<dbReference type="InterPro" id="IPR001356">
    <property type="entry name" value="HD"/>
</dbReference>
<evidence type="ECO:0000259" key="9">
    <source>
        <dbReference type="PROSITE" id="PS50071"/>
    </source>
</evidence>
<evidence type="ECO:0000259" key="10">
    <source>
        <dbReference type="PROSITE" id="PS50803"/>
    </source>
</evidence>
<dbReference type="InterPro" id="IPR009057">
    <property type="entry name" value="Homeodomain-like_sf"/>
</dbReference>
<dbReference type="Pfam" id="PF00046">
    <property type="entry name" value="Homeodomain"/>
    <property type="match status" value="1"/>
</dbReference>
<keyword evidence="5 6" id="KW-0539">Nucleus</keyword>
<comment type="subcellular location">
    <subcellularLocation>
        <location evidence="1 6 7">Nucleus</location>
    </subcellularLocation>
</comment>
<evidence type="ECO:0000256" key="3">
    <source>
        <dbReference type="ARBA" id="ARBA00023125"/>
    </source>
</evidence>
<dbReference type="PANTHER" id="PTHR46639">
    <property type="entry name" value="DIENCEPHALON/MESENCEPHALON HOMEOBOX PROTEIN 1"/>
    <property type="match status" value="1"/>
</dbReference>
<sequence length="438" mass="47670">MQGYGAYSLQFQTPPPFFPFPAPSHPLQLTSPFFLSQYPDLLFDARYGAHRKQRRSRTAFTNQQLAALEKTFAKTHYPDVVMRERLAMITSLPEARIQVWFKNRRAKYRKKQRGSRPRPQDDATSGATNAKGEVSGSAESSRREESGKDEACRHSTCSQSDDDGDDVMTNADDDDDDGADVEVTSNSDQEEYEVPRDELVAESREPVKDQGSGKSVTTSKDPPESQRTSPSRDASPTHSHEEDSLRKPGHRTSESTPFIPDASFLQSLHATTNSPPKHLDIFRGFPAPDATTLANLGFSKPHLQGQGLPFSLPLPAASHLSTLTAAPTSSPSAVTASSSLLPCPLPAGSSLPLAAAASSLPLAAWSSYYSSASHFHDFLMRHPGLRTSNTDPQLRLSSPMAGGGMGKSTMLNSSIENLRLRARQHAACLGLFDTVTRT</sequence>
<feature type="compositionally biased region" description="Acidic residues" evidence="8">
    <location>
        <begin position="160"/>
        <end position="180"/>
    </location>
</feature>
<keyword evidence="3 6" id="KW-0238">DNA-binding</keyword>
<feature type="compositionally biased region" description="Basic and acidic residues" evidence="8">
    <location>
        <begin position="193"/>
        <end position="208"/>
    </location>
</feature>
<dbReference type="PROSITE" id="PS50803">
    <property type="entry name" value="OAR"/>
    <property type="match status" value="1"/>
</dbReference>
<name>A0ABM1ABC4_APLCA</name>
<evidence type="ECO:0000256" key="1">
    <source>
        <dbReference type="ARBA" id="ARBA00004123"/>
    </source>
</evidence>
<keyword evidence="11" id="KW-1185">Reference proteome</keyword>
<feature type="domain" description="Homeobox" evidence="9">
    <location>
        <begin position="51"/>
        <end position="111"/>
    </location>
</feature>
<dbReference type="Proteomes" id="UP000694888">
    <property type="component" value="Unplaced"/>
</dbReference>
<evidence type="ECO:0000256" key="4">
    <source>
        <dbReference type="ARBA" id="ARBA00023155"/>
    </source>
</evidence>
<protein>
    <submittedName>
        <fullName evidence="12">Diencephalon/mesencephalon homeobox protein 1</fullName>
    </submittedName>
</protein>
<dbReference type="SMART" id="SM00389">
    <property type="entry name" value="HOX"/>
    <property type="match status" value="1"/>
</dbReference>
<dbReference type="InterPro" id="IPR052488">
    <property type="entry name" value="DMBX_homeobox"/>
</dbReference>
<dbReference type="InterPro" id="IPR017970">
    <property type="entry name" value="Homeobox_CS"/>
</dbReference>
<organism evidence="11 12">
    <name type="scientific">Aplysia californica</name>
    <name type="common">California sea hare</name>
    <dbReference type="NCBI Taxonomy" id="6500"/>
    <lineage>
        <taxon>Eukaryota</taxon>
        <taxon>Metazoa</taxon>
        <taxon>Spiralia</taxon>
        <taxon>Lophotrochozoa</taxon>
        <taxon>Mollusca</taxon>
        <taxon>Gastropoda</taxon>
        <taxon>Heterobranchia</taxon>
        <taxon>Euthyneura</taxon>
        <taxon>Tectipleura</taxon>
        <taxon>Aplysiida</taxon>
        <taxon>Aplysioidea</taxon>
        <taxon>Aplysiidae</taxon>
        <taxon>Aplysia</taxon>
    </lineage>
</organism>
<dbReference type="CDD" id="cd00086">
    <property type="entry name" value="homeodomain"/>
    <property type="match status" value="1"/>
</dbReference>
<accession>A0ABM1ABC4</accession>
<feature type="domain" description="OAR" evidence="10">
    <location>
        <begin position="413"/>
        <end position="426"/>
    </location>
</feature>
<evidence type="ECO:0000313" key="11">
    <source>
        <dbReference type="Proteomes" id="UP000694888"/>
    </source>
</evidence>
<dbReference type="PANTHER" id="PTHR46639:SF4">
    <property type="entry name" value="DIENCEPHALON_MESENCEPHALON HOMEOBOX PROTEIN 1-B-LIKE"/>
    <property type="match status" value="1"/>
</dbReference>
<dbReference type="RefSeq" id="XP_012944438.1">
    <property type="nucleotide sequence ID" value="XM_013088984.2"/>
</dbReference>
<proteinExistence type="inferred from homology"/>
<comment type="similarity">
    <text evidence="2">Belongs to the paired homeobox family.</text>
</comment>
<evidence type="ECO:0000256" key="6">
    <source>
        <dbReference type="PROSITE-ProRule" id="PRU00108"/>
    </source>
</evidence>
<feature type="DNA-binding region" description="Homeobox" evidence="6">
    <location>
        <begin position="53"/>
        <end position="112"/>
    </location>
</feature>
<dbReference type="PROSITE" id="PS50071">
    <property type="entry name" value="HOMEOBOX_2"/>
    <property type="match status" value="1"/>
</dbReference>
<dbReference type="GO" id="GO:0003677">
    <property type="term" value="F:DNA binding"/>
    <property type="evidence" value="ECO:0007669"/>
    <property type="project" value="UniProtKB-KW"/>
</dbReference>
<dbReference type="InterPro" id="IPR003654">
    <property type="entry name" value="OAR_dom"/>
</dbReference>
<evidence type="ECO:0000256" key="2">
    <source>
        <dbReference type="ARBA" id="ARBA00005733"/>
    </source>
</evidence>
<gene>
    <name evidence="12" type="primary">LOC101861415</name>
</gene>
<feature type="region of interest" description="Disordered" evidence="8">
    <location>
        <begin position="108"/>
        <end position="259"/>
    </location>
</feature>
<evidence type="ECO:0000313" key="12">
    <source>
        <dbReference type="RefSeq" id="XP_012944438.1"/>
    </source>
</evidence>
<dbReference type="GeneID" id="101861415"/>
<feature type="compositionally biased region" description="Polar residues" evidence="8">
    <location>
        <begin position="212"/>
        <end position="237"/>
    </location>
</feature>